<name>A0A1Y1QRL0_9GAMM</name>
<protein>
    <submittedName>
        <fullName evidence="3">Alpha/beta hydrolase</fullName>
    </submittedName>
</protein>
<dbReference type="EMBL" id="MTEJ01000071">
    <property type="protein sequence ID" value="OQX12180.1"/>
    <property type="molecule type" value="Genomic_DNA"/>
</dbReference>
<reference evidence="3 4" key="1">
    <citation type="submission" date="2017-01" db="EMBL/GenBank/DDBJ databases">
        <title>Novel large sulfur bacteria in the metagenomes of groundwater-fed chemosynthetic microbial mats in the Lake Huron basin.</title>
        <authorList>
            <person name="Sharrar A.M."/>
            <person name="Flood B.E."/>
            <person name="Bailey J.V."/>
            <person name="Jones D.S."/>
            <person name="Biddanda B."/>
            <person name="Ruberg S.A."/>
            <person name="Marcus D.N."/>
            <person name="Dick G.J."/>
        </authorList>
    </citation>
    <scope>NUCLEOTIDE SEQUENCE [LARGE SCALE GENOMIC DNA]</scope>
    <source>
        <strain evidence="3">A8</strain>
    </source>
</reference>
<comment type="caution">
    <text evidence="3">The sequence shown here is derived from an EMBL/GenBank/DDBJ whole genome shotgun (WGS) entry which is preliminary data.</text>
</comment>
<evidence type="ECO:0000259" key="2">
    <source>
        <dbReference type="Pfam" id="PF00561"/>
    </source>
</evidence>
<dbReference type="AlphaFoldDB" id="A0A1Y1QRL0"/>
<gene>
    <name evidence="3" type="ORF">BWK73_15670</name>
</gene>
<keyword evidence="1 3" id="KW-0378">Hydrolase</keyword>
<dbReference type="InterPro" id="IPR000073">
    <property type="entry name" value="AB_hydrolase_1"/>
</dbReference>
<dbReference type="PANTHER" id="PTHR46118:SF4">
    <property type="entry name" value="PROTEIN ABHD11"/>
    <property type="match status" value="1"/>
</dbReference>
<evidence type="ECO:0000313" key="3">
    <source>
        <dbReference type="EMBL" id="OQX12180.1"/>
    </source>
</evidence>
<evidence type="ECO:0000256" key="1">
    <source>
        <dbReference type="ARBA" id="ARBA00022801"/>
    </source>
</evidence>
<dbReference type="Proteomes" id="UP000192491">
    <property type="component" value="Unassembled WGS sequence"/>
</dbReference>
<dbReference type="SUPFAM" id="SSF53474">
    <property type="entry name" value="alpha/beta-Hydrolases"/>
    <property type="match status" value="1"/>
</dbReference>
<feature type="domain" description="AB hydrolase-1" evidence="2">
    <location>
        <begin position="15"/>
        <end position="242"/>
    </location>
</feature>
<dbReference type="PANTHER" id="PTHR46118">
    <property type="entry name" value="PROTEIN ABHD11"/>
    <property type="match status" value="1"/>
</dbReference>
<proteinExistence type="predicted"/>
<sequence>MLNYRIHGERSGTQPVLVVLHGLLGSLDNWSTFARSQAEQRCVIAVDLRNHGDSPALTGMAYRDMAQDVVAVLDALAVTECDLMGHSMGGKVAMFLALHHPARVRRLIVVDIAPKAYPPRHQALLQTMVSMPVATLRSRKQADEWLSAVVKHPMERGFLLKNLGRDANGAFYWQCNLAEIVRHYLTISAFPALTLQYTAPTLFVRGGQSDYIATEDMPLLQAQFPQAQLITIADAGHLPHVQTPAAFTTAVAEFLA</sequence>
<dbReference type="Gene3D" id="3.40.50.1820">
    <property type="entry name" value="alpha/beta hydrolase"/>
    <property type="match status" value="1"/>
</dbReference>
<evidence type="ECO:0000313" key="4">
    <source>
        <dbReference type="Proteomes" id="UP000192491"/>
    </source>
</evidence>
<dbReference type="InterPro" id="IPR029058">
    <property type="entry name" value="AB_hydrolase_fold"/>
</dbReference>
<accession>A0A1Y1QRL0</accession>
<dbReference type="Pfam" id="PF00561">
    <property type="entry name" value="Abhydrolase_1"/>
    <property type="match status" value="1"/>
</dbReference>
<dbReference type="PRINTS" id="PR00111">
    <property type="entry name" value="ABHYDROLASE"/>
</dbReference>
<organism evidence="3 4">
    <name type="scientific">Thiothrix lacustris</name>
    <dbReference type="NCBI Taxonomy" id="525917"/>
    <lineage>
        <taxon>Bacteria</taxon>
        <taxon>Pseudomonadati</taxon>
        <taxon>Pseudomonadota</taxon>
        <taxon>Gammaproteobacteria</taxon>
        <taxon>Thiotrichales</taxon>
        <taxon>Thiotrichaceae</taxon>
        <taxon>Thiothrix</taxon>
    </lineage>
</organism>
<dbReference type="GO" id="GO:0016787">
    <property type="term" value="F:hydrolase activity"/>
    <property type="evidence" value="ECO:0007669"/>
    <property type="project" value="UniProtKB-KW"/>
</dbReference>